<proteinExistence type="predicted"/>
<accession>A0A1V3J1U5</accession>
<keyword evidence="2" id="KW-1185">Reference proteome</keyword>
<dbReference type="STRING" id="1908264.BKK54_10520"/>
<dbReference type="AlphaFoldDB" id="A0A1V3J1U5"/>
<name>A0A1V3J1U5_9PAST</name>
<dbReference type="EMBL" id="MLHN01000026">
    <property type="protein sequence ID" value="OOF48657.1"/>
    <property type="molecule type" value="Genomic_DNA"/>
</dbReference>
<evidence type="ECO:0000313" key="2">
    <source>
        <dbReference type="Proteomes" id="UP000188481"/>
    </source>
</evidence>
<organism evidence="1 2">
    <name type="scientific">Rodentibacter genomosp. 1</name>
    <dbReference type="NCBI Taxonomy" id="1908264"/>
    <lineage>
        <taxon>Bacteria</taxon>
        <taxon>Pseudomonadati</taxon>
        <taxon>Pseudomonadota</taxon>
        <taxon>Gammaproteobacteria</taxon>
        <taxon>Pasteurellales</taxon>
        <taxon>Pasteurellaceae</taxon>
        <taxon>Rodentibacter</taxon>
    </lineage>
</organism>
<comment type="caution">
    <text evidence="1">The sequence shown here is derived from an EMBL/GenBank/DDBJ whole genome shotgun (WGS) entry which is preliminary data.</text>
</comment>
<dbReference type="Proteomes" id="UP000188481">
    <property type="component" value="Unassembled WGS sequence"/>
</dbReference>
<dbReference type="RefSeq" id="WP_077543054.1">
    <property type="nucleotide sequence ID" value="NZ_MLHN01000026.1"/>
</dbReference>
<evidence type="ECO:0000313" key="1">
    <source>
        <dbReference type="EMBL" id="OOF48657.1"/>
    </source>
</evidence>
<reference evidence="1 2" key="1">
    <citation type="submission" date="2016-10" db="EMBL/GenBank/DDBJ databases">
        <title>Rodentibacter gen. nov. and new species.</title>
        <authorList>
            <person name="Christensen H."/>
        </authorList>
    </citation>
    <scope>NUCLEOTIDE SEQUENCE [LARGE SCALE GENOMIC DNA]</scope>
    <source>
        <strain evidence="2">ppn416</strain>
    </source>
</reference>
<protein>
    <submittedName>
        <fullName evidence="1">Uncharacterized protein</fullName>
    </submittedName>
</protein>
<sequence>MELLELSKKRCLGKFDDGWAYFDEPIVCDVARQALTEPIYGLILRGKKEFSETQKIIQNTTALSLPIFSFGDSQLLFSTRSQPYSTQLVSPRMVFQSLLLQNKNMWGSNAQKLNYCSNHDLFSRNRNNPLSLTIPNNLSKFSLRCLNEACKALRSKR</sequence>
<gene>
    <name evidence="1" type="ORF">BKK54_10520</name>
</gene>